<dbReference type="EMBL" id="KV441472">
    <property type="protein sequence ID" value="OAG23776.1"/>
    <property type="molecule type" value="Genomic_DNA"/>
</dbReference>
<keyword evidence="2" id="KW-1185">Reference proteome</keyword>
<gene>
    <name evidence="1" type="ORF">CC77DRAFT_1017415</name>
</gene>
<accession>A0A177DWB0</accession>
<dbReference type="VEuPathDB" id="FungiDB:CC77DRAFT_1017415"/>
<protein>
    <submittedName>
        <fullName evidence="1">Uncharacterized protein</fullName>
    </submittedName>
</protein>
<feature type="non-terminal residue" evidence="1">
    <location>
        <position position="120"/>
    </location>
</feature>
<name>A0A177DWB0_ALTAL</name>
<organism evidence="1 2">
    <name type="scientific">Alternaria alternata</name>
    <name type="common">Alternaria rot fungus</name>
    <name type="synonym">Torula alternata</name>
    <dbReference type="NCBI Taxonomy" id="5599"/>
    <lineage>
        <taxon>Eukaryota</taxon>
        <taxon>Fungi</taxon>
        <taxon>Dikarya</taxon>
        <taxon>Ascomycota</taxon>
        <taxon>Pezizomycotina</taxon>
        <taxon>Dothideomycetes</taxon>
        <taxon>Pleosporomycetidae</taxon>
        <taxon>Pleosporales</taxon>
        <taxon>Pleosporineae</taxon>
        <taxon>Pleosporaceae</taxon>
        <taxon>Alternaria</taxon>
        <taxon>Alternaria sect. Alternaria</taxon>
        <taxon>Alternaria alternata complex</taxon>
    </lineage>
</organism>
<dbReference type="AlphaFoldDB" id="A0A177DWB0"/>
<dbReference type="RefSeq" id="XP_018389197.1">
    <property type="nucleotide sequence ID" value="XM_018524400.1"/>
</dbReference>
<dbReference type="Proteomes" id="UP000077248">
    <property type="component" value="Unassembled WGS sequence"/>
</dbReference>
<dbReference type="KEGG" id="aalt:CC77DRAFT_1017415"/>
<proteinExistence type="predicted"/>
<sequence length="120" mass="13481">MPSVEELERRMHEGNRELHPTLIVPDYGTTHKCRSNAWESGPMKLLSFSSSYGGTTARDPQAETRIIAAYNCLIHALKSIYNQAPHTPTTEYKNFIWHSLATYQCSVAQLGTLASEGERI</sequence>
<evidence type="ECO:0000313" key="2">
    <source>
        <dbReference type="Proteomes" id="UP000077248"/>
    </source>
</evidence>
<dbReference type="GeneID" id="29109994"/>
<reference evidence="1 2" key="1">
    <citation type="submission" date="2016-05" db="EMBL/GenBank/DDBJ databases">
        <title>Comparative analysis of secretome profiles of manganese(II)-oxidizing ascomycete fungi.</title>
        <authorList>
            <consortium name="DOE Joint Genome Institute"/>
            <person name="Zeiner C.A."/>
            <person name="Purvine S.O."/>
            <person name="Zink E.M."/>
            <person name="Wu S."/>
            <person name="Pasa-Tolic L."/>
            <person name="Chaput D.L."/>
            <person name="Haridas S."/>
            <person name="Grigoriev I.V."/>
            <person name="Santelli C.M."/>
            <person name="Hansel C.M."/>
        </authorList>
    </citation>
    <scope>NUCLEOTIDE SEQUENCE [LARGE SCALE GENOMIC DNA]</scope>
    <source>
        <strain evidence="1 2">SRC1lrK2f</strain>
    </source>
</reference>
<evidence type="ECO:0000313" key="1">
    <source>
        <dbReference type="EMBL" id="OAG23776.1"/>
    </source>
</evidence>